<evidence type="ECO:0000313" key="1">
    <source>
        <dbReference type="EMBL" id="PVZ98646.1"/>
    </source>
</evidence>
<proteinExistence type="predicted"/>
<keyword evidence="2" id="KW-1185">Reference proteome</keyword>
<name>A0A2U1J0Q1_SMIAN</name>
<dbReference type="EMBL" id="MBFU01000526">
    <property type="protein sequence ID" value="PVZ98646.1"/>
    <property type="molecule type" value="Genomic_DNA"/>
</dbReference>
<protein>
    <submittedName>
        <fullName evidence="1">Uncharacterized protein</fullName>
    </submittedName>
</protein>
<dbReference type="Proteomes" id="UP000245591">
    <property type="component" value="Unassembled WGS sequence"/>
</dbReference>
<sequence>MVQSVYERKLEELERDYISSDYKLLGNNEFKKRHLEILETYEGAKRILLENGSQEPIQENEKLDIYEDASILMKSKIEDILEYSYLEKNKRFLFVQGNLNNIIGGVGIEPNDDKESRYQRNENIANVQDSVFDQFLFNQNQSISETDSAFFINNQKIKRNSSFILPKLNEETKLTSSQSFTNLPRRLEINSRWTNEERRYIPDHIRAIIRHHDKVPKND</sequence>
<dbReference type="AlphaFoldDB" id="A0A2U1J0Q1"/>
<accession>A0A2U1J0Q1</accession>
<comment type="caution">
    <text evidence="1">The sequence shown here is derived from an EMBL/GenBank/DDBJ whole genome shotgun (WGS) entry which is preliminary data.</text>
</comment>
<reference evidence="1 2" key="1">
    <citation type="journal article" date="2018" name="MBio">
        <title>Comparative Genomics Reveals the Core Gene Toolbox for the Fungus-Insect Symbiosis.</title>
        <authorList>
            <person name="Wang Y."/>
            <person name="Stata M."/>
            <person name="Wang W."/>
            <person name="Stajich J.E."/>
            <person name="White M.M."/>
            <person name="Moncalvo J.M."/>
        </authorList>
    </citation>
    <scope>NUCLEOTIDE SEQUENCE [LARGE SCALE GENOMIC DNA]</scope>
    <source>
        <strain evidence="1 2">AUS-126-30</strain>
    </source>
</reference>
<evidence type="ECO:0000313" key="2">
    <source>
        <dbReference type="Proteomes" id="UP000245591"/>
    </source>
</evidence>
<organism evidence="1 2">
    <name type="scientific">Smittium angustum</name>
    <dbReference type="NCBI Taxonomy" id="133377"/>
    <lineage>
        <taxon>Eukaryota</taxon>
        <taxon>Fungi</taxon>
        <taxon>Fungi incertae sedis</taxon>
        <taxon>Zoopagomycota</taxon>
        <taxon>Kickxellomycotina</taxon>
        <taxon>Harpellomycetes</taxon>
        <taxon>Harpellales</taxon>
        <taxon>Legeriomycetaceae</taxon>
        <taxon>Smittium</taxon>
    </lineage>
</organism>
<gene>
    <name evidence="1" type="ORF">BB558_005346</name>
</gene>